<evidence type="ECO:0000256" key="2">
    <source>
        <dbReference type="PROSITE-ProRule" id="PRU00285"/>
    </source>
</evidence>
<dbReference type="SUPFAM" id="SSF49764">
    <property type="entry name" value="HSP20-like chaperones"/>
    <property type="match status" value="1"/>
</dbReference>
<dbReference type="Proteomes" id="UP001280121">
    <property type="component" value="Unassembled WGS sequence"/>
</dbReference>
<evidence type="ECO:0000259" key="4">
    <source>
        <dbReference type="PROSITE" id="PS01031"/>
    </source>
</evidence>
<sequence length="138" mass="15705">MELPVIYQPSPWHYVLNSPALFSYPITAENYVHWTQTPESHMFSTDLPGVRKEEIRVEVEDSKYLIIRTEASSSMITRPVMSFQRKFRLPGRINVEGISAGYQDGVLTVTVPRSFTMKGFCIDPADVPERLEVLARAA</sequence>
<feature type="domain" description="SHSP" evidence="4">
    <location>
        <begin position="23"/>
        <end position="130"/>
    </location>
</feature>
<protein>
    <recommendedName>
        <fullName evidence="4">SHSP domain-containing protein</fullName>
    </recommendedName>
</protein>
<reference evidence="5" key="1">
    <citation type="journal article" date="2023" name="Plant J.">
        <title>Genome sequences and population genomics provide insights into the demographic history, inbreeding, and mutation load of two 'living fossil' tree species of Dipteronia.</title>
        <authorList>
            <person name="Feng Y."/>
            <person name="Comes H.P."/>
            <person name="Chen J."/>
            <person name="Zhu S."/>
            <person name="Lu R."/>
            <person name="Zhang X."/>
            <person name="Li P."/>
            <person name="Qiu J."/>
            <person name="Olsen K.M."/>
            <person name="Qiu Y."/>
        </authorList>
    </citation>
    <scope>NUCLEOTIDE SEQUENCE</scope>
    <source>
        <strain evidence="5">KIB01</strain>
    </source>
</reference>
<dbReference type="InterPro" id="IPR031107">
    <property type="entry name" value="Small_HSP"/>
</dbReference>
<dbReference type="InterPro" id="IPR002068">
    <property type="entry name" value="A-crystallin/Hsp20_dom"/>
</dbReference>
<dbReference type="Gene3D" id="2.60.40.790">
    <property type="match status" value="1"/>
</dbReference>
<dbReference type="PROSITE" id="PS01031">
    <property type="entry name" value="SHSP"/>
    <property type="match status" value="1"/>
</dbReference>
<name>A0AAD9TZB4_9ROSI</name>
<evidence type="ECO:0000256" key="3">
    <source>
        <dbReference type="RuleBase" id="RU003616"/>
    </source>
</evidence>
<evidence type="ECO:0000313" key="5">
    <source>
        <dbReference type="EMBL" id="KAK2644455.1"/>
    </source>
</evidence>
<keyword evidence="1" id="KW-0346">Stress response</keyword>
<dbReference type="Pfam" id="PF00011">
    <property type="entry name" value="HSP20"/>
    <property type="match status" value="1"/>
</dbReference>
<dbReference type="EMBL" id="JANJYI010000006">
    <property type="protein sequence ID" value="KAK2644455.1"/>
    <property type="molecule type" value="Genomic_DNA"/>
</dbReference>
<organism evidence="5 6">
    <name type="scientific">Dipteronia dyeriana</name>
    <dbReference type="NCBI Taxonomy" id="168575"/>
    <lineage>
        <taxon>Eukaryota</taxon>
        <taxon>Viridiplantae</taxon>
        <taxon>Streptophyta</taxon>
        <taxon>Embryophyta</taxon>
        <taxon>Tracheophyta</taxon>
        <taxon>Spermatophyta</taxon>
        <taxon>Magnoliopsida</taxon>
        <taxon>eudicotyledons</taxon>
        <taxon>Gunneridae</taxon>
        <taxon>Pentapetalae</taxon>
        <taxon>rosids</taxon>
        <taxon>malvids</taxon>
        <taxon>Sapindales</taxon>
        <taxon>Sapindaceae</taxon>
        <taxon>Hippocastanoideae</taxon>
        <taxon>Acereae</taxon>
        <taxon>Dipteronia</taxon>
    </lineage>
</organism>
<evidence type="ECO:0000313" key="6">
    <source>
        <dbReference type="Proteomes" id="UP001280121"/>
    </source>
</evidence>
<gene>
    <name evidence="5" type="ORF">Ddye_019650</name>
</gene>
<proteinExistence type="inferred from homology"/>
<comment type="similarity">
    <text evidence="2 3">Belongs to the small heat shock protein (HSP20) family.</text>
</comment>
<comment type="caution">
    <text evidence="5">The sequence shown here is derived from an EMBL/GenBank/DDBJ whole genome shotgun (WGS) entry which is preliminary data.</text>
</comment>
<dbReference type="AlphaFoldDB" id="A0AAD9TZB4"/>
<evidence type="ECO:0000256" key="1">
    <source>
        <dbReference type="ARBA" id="ARBA00023016"/>
    </source>
</evidence>
<keyword evidence="6" id="KW-1185">Reference proteome</keyword>
<dbReference type="InterPro" id="IPR008978">
    <property type="entry name" value="HSP20-like_chaperone"/>
</dbReference>
<accession>A0AAD9TZB4</accession>
<dbReference type="PANTHER" id="PTHR11527">
    <property type="entry name" value="HEAT-SHOCK PROTEIN 20 FAMILY MEMBER"/>
    <property type="match status" value="1"/>
</dbReference>